<evidence type="ECO:0000313" key="1">
    <source>
        <dbReference type="EMBL" id="OYD48726.1"/>
    </source>
</evidence>
<dbReference type="EMBL" id="NOIG01000011">
    <property type="protein sequence ID" value="OYD48726.1"/>
    <property type="molecule type" value="Genomic_DNA"/>
</dbReference>
<protein>
    <submittedName>
        <fullName evidence="1">Uncharacterized protein</fullName>
    </submittedName>
</protein>
<evidence type="ECO:0000313" key="2">
    <source>
        <dbReference type="Proteomes" id="UP000215441"/>
    </source>
</evidence>
<name>A0A235EI42_9BURK</name>
<dbReference type="AlphaFoldDB" id="A0A235EI42"/>
<organism evidence="1 2">
    <name type="scientific">Acidovorax kalamii</name>
    <dbReference type="NCBI Taxonomy" id="2004485"/>
    <lineage>
        <taxon>Bacteria</taxon>
        <taxon>Pseudomonadati</taxon>
        <taxon>Pseudomonadota</taxon>
        <taxon>Betaproteobacteria</taxon>
        <taxon>Burkholderiales</taxon>
        <taxon>Comamonadaceae</taxon>
        <taxon>Acidovorax</taxon>
    </lineage>
</organism>
<dbReference type="OrthoDB" id="8907277at2"/>
<proteinExistence type="predicted"/>
<gene>
    <name evidence="1" type="ORF">CBY09_18060</name>
</gene>
<dbReference type="Proteomes" id="UP000215441">
    <property type="component" value="Unassembled WGS sequence"/>
</dbReference>
<sequence length="110" mass="11751">MSPTLEPIHRLAQGVRTHGPALLAGMPDPHDELMSLVWGPRFDREHALGLVARQPEVAAHTLPALLAAADHFDALHAGAQGRLRRLIVRHRALLGVGEGGAEPSTGWANT</sequence>
<accession>A0A235EI42</accession>
<reference evidence="1 2" key="1">
    <citation type="submission" date="2017-07" db="EMBL/GenBank/DDBJ databases">
        <title>Acidovorax KNDSW TSA 6 genome sequence and assembly.</title>
        <authorList>
            <person name="Mayilraj S."/>
        </authorList>
    </citation>
    <scope>NUCLEOTIDE SEQUENCE [LARGE SCALE GENOMIC DNA]</scope>
    <source>
        <strain evidence="1 2">KNDSW-TSA6</strain>
    </source>
</reference>
<comment type="caution">
    <text evidence="1">The sequence shown here is derived from an EMBL/GenBank/DDBJ whole genome shotgun (WGS) entry which is preliminary data.</text>
</comment>
<dbReference type="RefSeq" id="WP_094290957.1">
    <property type="nucleotide sequence ID" value="NZ_NOIG01000011.1"/>
</dbReference>
<keyword evidence="2" id="KW-1185">Reference proteome</keyword>